<dbReference type="Pfam" id="PF02464">
    <property type="entry name" value="CinA"/>
    <property type="match status" value="1"/>
</dbReference>
<keyword evidence="1" id="KW-0472">Membrane</keyword>
<gene>
    <name evidence="3" type="ORF">CAL26_16605</name>
</gene>
<dbReference type="AlphaFoldDB" id="A0A261R2J9"/>
<evidence type="ECO:0000313" key="4">
    <source>
        <dbReference type="Proteomes" id="UP000216857"/>
    </source>
</evidence>
<reference evidence="3" key="1">
    <citation type="submission" date="2017-05" db="EMBL/GenBank/DDBJ databases">
        <title>Complete and WGS of Bordetella genogroups.</title>
        <authorList>
            <person name="Spilker T."/>
            <person name="Lipuma J."/>
        </authorList>
    </citation>
    <scope>NUCLEOTIDE SEQUENCE</scope>
    <source>
        <strain evidence="3">AU21707</strain>
    </source>
</reference>
<comment type="caution">
    <text evidence="3">The sequence shown here is derived from an EMBL/GenBank/DDBJ whole genome shotgun (WGS) entry which is preliminary data.</text>
</comment>
<dbReference type="RefSeq" id="WP_094847928.1">
    <property type="nucleotide sequence ID" value="NZ_NEVJ01000003.1"/>
</dbReference>
<dbReference type="Proteomes" id="UP000216857">
    <property type="component" value="Unassembled WGS sequence"/>
</dbReference>
<organism evidence="3 4">
    <name type="scientific">Bordetella genomosp. 9</name>
    <dbReference type="NCBI Taxonomy" id="1416803"/>
    <lineage>
        <taxon>Bacteria</taxon>
        <taxon>Pseudomonadati</taxon>
        <taxon>Pseudomonadota</taxon>
        <taxon>Betaproteobacteria</taxon>
        <taxon>Burkholderiales</taxon>
        <taxon>Alcaligenaceae</taxon>
        <taxon>Bordetella</taxon>
    </lineage>
</organism>
<accession>A0A261R2J9</accession>
<dbReference type="InterPro" id="IPR008136">
    <property type="entry name" value="CinA_C"/>
</dbReference>
<evidence type="ECO:0000256" key="1">
    <source>
        <dbReference type="SAM" id="Phobius"/>
    </source>
</evidence>
<proteinExistence type="predicted"/>
<evidence type="ECO:0000259" key="2">
    <source>
        <dbReference type="Pfam" id="PF02464"/>
    </source>
</evidence>
<keyword evidence="4" id="KW-1185">Reference proteome</keyword>
<keyword evidence="1" id="KW-1133">Transmembrane helix</keyword>
<feature type="transmembrane region" description="Helical" evidence="1">
    <location>
        <begin position="32"/>
        <end position="54"/>
    </location>
</feature>
<keyword evidence="1" id="KW-0812">Transmembrane</keyword>
<dbReference type="Gene3D" id="3.90.950.20">
    <property type="entry name" value="CinA-like"/>
    <property type="match status" value="1"/>
</dbReference>
<name>A0A261R2J9_9BORD</name>
<dbReference type="EMBL" id="NEVJ01000003">
    <property type="protein sequence ID" value="OZI19264.1"/>
    <property type="molecule type" value="Genomic_DNA"/>
</dbReference>
<protein>
    <submittedName>
        <fullName evidence="3">Damage-inducible protein</fullName>
    </submittedName>
</protein>
<evidence type="ECO:0000313" key="3">
    <source>
        <dbReference type="EMBL" id="OZI19264.1"/>
    </source>
</evidence>
<sequence>MNELQSSAASIASKLKQRGHTLGTVESSAGGLVAASLLAVPGASAYFIGGAIVYTAQSRHALLDLPLTLPDGMRSATEDYAAFLAEGLQRKLNTTWVLAETGASGPSGNRYGDAPGHACLAARGPHGATLTVETGDTDRGRNMQVFAAEALRLLDQLLDQPGPLPG</sequence>
<feature type="domain" description="CinA C-terminal" evidence="2">
    <location>
        <begin position="6"/>
        <end position="157"/>
    </location>
</feature>
<dbReference type="InterPro" id="IPR036653">
    <property type="entry name" value="CinA-like_C"/>
</dbReference>
<dbReference type="SUPFAM" id="SSF142433">
    <property type="entry name" value="CinA-like"/>
    <property type="match status" value="1"/>
</dbReference>
<dbReference type="OrthoDB" id="1253990at2"/>